<protein>
    <submittedName>
        <fullName evidence="1">Uncharacterized protein</fullName>
    </submittedName>
</protein>
<dbReference type="AlphaFoldDB" id="A0AAN9QFZ8"/>
<comment type="caution">
    <text evidence="1">The sequence shown here is derived from an EMBL/GenBank/DDBJ whole genome shotgun (WGS) entry which is preliminary data.</text>
</comment>
<organism evidence="1 2">
    <name type="scientific">Phaseolus coccineus</name>
    <name type="common">Scarlet runner bean</name>
    <name type="synonym">Phaseolus multiflorus</name>
    <dbReference type="NCBI Taxonomy" id="3886"/>
    <lineage>
        <taxon>Eukaryota</taxon>
        <taxon>Viridiplantae</taxon>
        <taxon>Streptophyta</taxon>
        <taxon>Embryophyta</taxon>
        <taxon>Tracheophyta</taxon>
        <taxon>Spermatophyta</taxon>
        <taxon>Magnoliopsida</taxon>
        <taxon>eudicotyledons</taxon>
        <taxon>Gunneridae</taxon>
        <taxon>Pentapetalae</taxon>
        <taxon>rosids</taxon>
        <taxon>fabids</taxon>
        <taxon>Fabales</taxon>
        <taxon>Fabaceae</taxon>
        <taxon>Papilionoideae</taxon>
        <taxon>50 kb inversion clade</taxon>
        <taxon>NPAAA clade</taxon>
        <taxon>indigoferoid/millettioid clade</taxon>
        <taxon>Phaseoleae</taxon>
        <taxon>Phaseolus</taxon>
    </lineage>
</organism>
<keyword evidence="2" id="KW-1185">Reference proteome</keyword>
<sequence>MGRVSSCFSASSRPFLPDIGFPFKRCRAKISPSIQRAYPTTPPIIDSAPAALCFCKVSSRAAWKVGTTQKKMILSPRLSTSLTTESICTRLKQGQAVCA</sequence>
<proteinExistence type="predicted"/>
<dbReference type="Proteomes" id="UP001374584">
    <property type="component" value="Unassembled WGS sequence"/>
</dbReference>
<gene>
    <name evidence="1" type="ORF">VNO80_30639</name>
</gene>
<dbReference type="EMBL" id="JAYMYR010000011">
    <property type="protein sequence ID" value="KAK7333859.1"/>
    <property type="molecule type" value="Genomic_DNA"/>
</dbReference>
<name>A0AAN9QFZ8_PHACN</name>
<evidence type="ECO:0000313" key="2">
    <source>
        <dbReference type="Proteomes" id="UP001374584"/>
    </source>
</evidence>
<accession>A0AAN9QFZ8</accession>
<evidence type="ECO:0000313" key="1">
    <source>
        <dbReference type="EMBL" id="KAK7333859.1"/>
    </source>
</evidence>
<reference evidence="1 2" key="1">
    <citation type="submission" date="2024-01" db="EMBL/GenBank/DDBJ databases">
        <title>The genomes of 5 underutilized Papilionoideae crops provide insights into root nodulation and disease resistanc.</title>
        <authorList>
            <person name="Jiang F."/>
        </authorList>
    </citation>
    <scope>NUCLEOTIDE SEQUENCE [LARGE SCALE GENOMIC DNA]</scope>
    <source>
        <strain evidence="1">JINMINGXINNONG_FW02</strain>
        <tissue evidence="1">Leaves</tissue>
    </source>
</reference>